<keyword evidence="3" id="KW-0998">Cell outer membrane</keyword>
<evidence type="ECO:0000256" key="1">
    <source>
        <dbReference type="ARBA" id="ARBA00004442"/>
    </source>
</evidence>
<evidence type="ECO:0000259" key="6">
    <source>
        <dbReference type="PROSITE" id="PS51123"/>
    </source>
</evidence>
<keyword evidence="8" id="KW-1185">Reference proteome</keyword>
<dbReference type="SUPFAM" id="SSF103088">
    <property type="entry name" value="OmpA-like"/>
    <property type="match status" value="1"/>
</dbReference>
<accession>A0ABU9MXX6</accession>
<reference evidence="7 8" key="1">
    <citation type="submission" date="2024-03" db="EMBL/GenBank/DDBJ databases">
        <title>Pseudoalteromonas qingdaonensis sp. nov., isolated from the intestines of marine benthic organisms.</title>
        <authorList>
            <person name="Lin X."/>
            <person name="Fang S."/>
            <person name="Hu X."/>
        </authorList>
    </citation>
    <scope>NUCLEOTIDE SEQUENCE [LARGE SCALE GENOMIC DNA]</scope>
    <source>
        <strain evidence="7 8">YIC-827</strain>
    </source>
</reference>
<dbReference type="Pfam" id="PF00691">
    <property type="entry name" value="OmpA"/>
    <property type="match status" value="1"/>
</dbReference>
<dbReference type="InterPro" id="IPR036737">
    <property type="entry name" value="OmpA-like_sf"/>
</dbReference>
<evidence type="ECO:0000313" key="7">
    <source>
        <dbReference type="EMBL" id="MEM0514278.1"/>
    </source>
</evidence>
<dbReference type="PRINTS" id="PR01021">
    <property type="entry name" value="OMPADOMAIN"/>
</dbReference>
<dbReference type="PANTHER" id="PTHR30329">
    <property type="entry name" value="STATOR ELEMENT OF FLAGELLAR MOTOR COMPLEX"/>
    <property type="match status" value="1"/>
</dbReference>
<comment type="subcellular location">
    <subcellularLocation>
        <location evidence="1">Cell outer membrane</location>
    </subcellularLocation>
</comment>
<dbReference type="Pfam" id="PF18393">
    <property type="entry name" value="MotY_N"/>
    <property type="match status" value="1"/>
</dbReference>
<dbReference type="EMBL" id="JBCGCU010000002">
    <property type="protein sequence ID" value="MEM0514278.1"/>
    <property type="molecule type" value="Genomic_DNA"/>
</dbReference>
<dbReference type="CDD" id="cd07185">
    <property type="entry name" value="OmpA_C-like"/>
    <property type="match status" value="1"/>
</dbReference>
<feature type="domain" description="OmpA-like" evidence="6">
    <location>
        <begin position="172"/>
        <end position="288"/>
    </location>
</feature>
<organism evidence="7 8">
    <name type="scientific">Pseudoalteromonas qingdaonensis</name>
    <dbReference type="NCBI Taxonomy" id="3131913"/>
    <lineage>
        <taxon>Bacteria</taxon>
        <taxon>Pseudomonadati</taxon>
        <taxon>Pseudomonadota</taxon>
        <taxon>Gammaproteobacteria</taxon>
        <taxon>Alteromonadales</taxon>
        <taxon>Pseudoalteromonadaceae</taxon>
        <taxon>Pseudoalteromonas</taxon>
    </lineage>
</organism>
<keyword evidence="5" id="KW-0732">Signal</keyword>
<protein>
    <submittedName>
        <fullName evidence="7">OmpA family protein</fullName>
    </submittedName>
</protein>
<dbReference type="InterPro" id="IPR041544">
    <property type="entry name" value="MotY_N"/>
</dbReference>
<dbReference type="PANTHER" id="PTHR30329:SF21">
    <property type="entry name" value="LIPOPROTEIN YIAD-RELATED"/>
    <property type="match status" value="1"/>
</dbReference>
<dbReference type="PROSITE" id="PS51123">
    <property type="entry name" value="OMPA_2"/>
    <property type="match status" value="1"/>
</dbReference>
<evidence type="ECO:0000256" key="2">
    <source>
        <dbReference type="ARBA" id="ARBA00023136"/>
    </source>
</evidence>
<feature type="chain" id="PRO_5046356220" evidence="5">
    <location>
        <begin position="20"/>
        <end position="288"/>
    </location>
</feature>
<sequence>MIKFSAIFMALVAATSVEAAMRTYTADPQSSTWQMVENSRLQCQLNHAVPFYGDAVFRSVASKNKDVRFNLDMVVRPNNYDVAALESVPPSWRPGQQGKALASMELLRQFDGELSNDTAWLMLTELEKGNQPTFYYQDWRNEQDRIAVALSAINFPSAYWSFLQCRDALLPYSFEDIAFTVMNYKKNSSDLTKSSKQRLQQIGEYLKHDKDIESVTIAAYTDSYGGRWNNLELSKRRAQAIADYIKELGVDEGKLVTTGFGEKRHIAPNETVIGRGKNRRVVIQIAKP</sequence>
<evidence type="ECO:0000256" key="5">
    <source>
        <dbReference type="SAM" id="SignalP"/>
    </source>
</evidence>
<dbReference type="Gene3D" id="3.30.1330.60">
    <property type="entry name" value="OmpA-like domain"/>
    <property type="match status" value="1"/>
</dbReference>
<gene>
    <name evidence="7" type="ORF">WCN91_02275</name>
</gene>
<dbReference type="Gene3D" id="2.60.40.2540">
    <property type="match status" value="1"/>
</dbReference>
<evidence type="ECO:0000313" key="8">
    <source>
        <dbReference type="Proteomes" id="UP001447008"/>
    </source>
</evidence>
<comment type="caution">
    <text evidence="7">The sequence shown here is derived from an EMBL/GenBank/DDBJ whole genome shotgun (WGS) entry which is preliminary data.</text>
</comment>
<dbReference type="InterPro" id="IPR006665">
    <property type="entry name" value="OmpA-like"/>
</dbReference>
<proteinExistence type="predicted"/>
<evidence type="ECO:0000256" key="4">
    <source>
        <dbReference type="PROSITE-ProRule" id="PRU00473"/>
    </source>
</evidence>
<dbReference type="Proteomes" id="UP001447008">
    <property type="component" value="Unassembled WGS sequence"/>
</dbReference>
<feature type="signal peptide" evidence="5">
    <location>
        <begin position="1"/>
        <end position="19"/>
    </location>
</feature>
<name>A0ABU9MXX6_9GAMM</name>
<evidence type="ECO:0000256" key="3">
    <source>
        <dbReference type="ARBA" id="ARBA00023237"/>
    </source>
</evidence>
<dbReference type="InterPro" id="IPR050330">
    <property type="entry name" value="Bact_OuterMem_StrucFunc"/>
</dbReference>
<dbReference type="InterPro" id="IPR006664">
    <property type="entry name" value="OMP_bac"/>
</dbReference>
<dbReference type="PRINTS" id="PR01023">
    <property type="entry name" value="NAFLGMOTY"/>
</dbReference>
<keyword evidence="2 4" id="KW-0472">Membrane</keyword>